<dbReference type="InParanoid" id="A0A3Q7R617"/>
<feature type="compositionally biased region" description="Gly residues" evidence="1">
    <location>
        <begin position="86"/>
        <end position="97"/>
    </location>
</feature>
<feature type="region of interest" description="Disordered" evidence="1">
    <location>
        <begin position="1"/>
        <end position="101"/>
    </location>
</feature>
<reference key="1">
    <citation type="submission" date="2019-01" db="UniProtKB">
        <authorList>
            <consortium name="RefSeq"/>
        </authorList>
    </citation>
    <scope>IDENTIFICATION</scope>
</reference>
<reference evidence="3" key="2">
    <citation type="submission" date="2025-08" db="UniProtKB">
        <authorList>
            <consortium name="RefSeq"/>
        </authorList>
    </citation>
    <scope>IDENTIFICATION</scope>
    <source>
        <tissue evidence="3">Blood</tissue>
    </source>
</reference>
<proteinExistence type="predicted"/>
<gene>
    <name evidence="3" type="primary">LOC112830285</name>
</gene>
<evidence type="ECO:0000313" key="3">
    <source>
        <dbReference type="RefSeq" id="XP_025735816.1"/>
    </source>
</evidence>
<dbReference type="Proteomes" id="UP000286641">
    <property type="component" value="Unplaced"/>
</dbReference>
<keyword evidence="2" id="KW-1185">Reference proteome</keyword>
<dbReference type="RefSeq" id="XP_025735816.1">
    <property type="nucleotide sequence ID" value="XM_025880031.1"/>
</dbReference>
<name>A0A3Q7R617_CALUR</name>
<organism evidence="2 3">
    <name type="scientific">Callorhinus ursinus</name>
    <name type="common">Northern fur seal</name>
    <dbReference type="NCBI Taxonomy" id="34884"/>
    <lineage>
        <taxon>Eukaryota</taxon>
        <taxon>Metazoa</taxon>
        <taxon>Chordata</taxon>
        <taxon>Craniata</taxon>
        <taxon>Vertebrata</taxon>
        <taxon>Euteleostomi</taxon>
        <taxon>Mammalia</taxon>
        <taxon>Eutheria</taxon>
        <taxon>Laurasiatheria</taxon>
        <taxon>Carnivora</taxon>
        <taxon>Caniformia</taxon>
        <taxon>Pinnipedia</taxon>
        <taxon>Otariidae</taxon>
        <taxon>Callorhinus</taxon>
    </lineage>
</organism>
<sequence length="211" mass="22021">MTWDRGPLSPGASGPRYAGLQPPRAPPRRSSTRPPVFHWLPADTWGRRRGLSGFGPRPAFGGDERPANSGLGPHGHPGAGSVATAEGGGASGSGGRGPEPVSLAVSLTRERARGVRAAARESRPRVQAPDRAGWGCGKRACRRVEAAGPEWGCTPAKLSALMSWSGGGLPRVGIPQNGGRSSAQPCLRCIAGESENFCMLCCIPWCNPEQR</sequence>
<evidence type="ECO:0000256" key="1">
    <source>
        <dbReference type="SAM" id="MobiDB-lite"/>
    </source>
</evidence>
<protein>
    <submittedName>
        <fullName evidence="3">Uncharacterized protein LOC112830285 isoform X1</fullName>
    </submittedName>
</protein>
<dbReference type="AlphaFoldDB" id="A0A3Q7R617"/>
<evidence type="ECO:0000313" key="2">
    <source>
        <dbReference type="Proteomes" id="UP000286641"/>
    </source>
</evidence>
<accession>A0A3Q7R617</accession>